<feature type="domain" description="HD" evidence="5">
    <location>
        <begin position="247"/>
        <end position="351"/>
    </location>
</feature>
<dbReference type="InterPro" id="IPR007685">
    <property type="entry name" value="RelA_SpoT"/>
</dbReference>
<dbReference type="PROSITE" id="PS51831">
    <property type="entry name" value="HD"/>
    <property type="match status" value="1"/>
</dbReference>
<gene>
    <name evidence="6" type="ORF">CSSPJE1EN1_LOCUS19046</name>
</gene>
<organism evidence="6 7">
    <name type="scientific">Sphagnum jensenii</name>
    <dbReference type="NCBI Taxonomy" id="128206"/>
    <lineage>
        <taxon>Eukaryota</taxon>
        <taxon>Viridiplantae</taxon>
        <taxon>Streptophyta</taxon>
        <taxon>Embryophyta</taxon>
        <taxon>Bryophyta</taxon>
        <taxon>Sphagnophytina</taxon>
        <taxon>Sphagnopsida</taxon>
        <taxon>Sphagnales</taxon>
        <taxon>Sphagnaceae</taxon>
        <taxon>Sphagnum</taxon>
    </lineage>
</organism>
<dbReference type="EC" id="2.7.6.5" evidence="2"/>
<keyword evidence="3" id="KW-0346">Stress response</keyword>
<dbReference type="PANTHER" id="PTHR21262:SF0">
    <property type="entry name" value="GTP DIPHOSPHOKINASE RSH3, CHLOROPLASTIC-RELATED"/>
    <property type="match status" value="1"/>
</dbReference>
<dbReference type="InterPro" id="IPR006674">
    <property type="entry name" value="HD_domain"/>
</dbReference>
<dbReference type="Gene3D" id="3.30.460.10">
    <property type="entry name" value="Beta Polymerase, domain 2"/>
    <property type="match status" value="1"/>
</dbReference>
<proteinExistence type="inferred from homology"/>
<dbReference type="InterPro" id="IPR043519">
    <property type="entry name" value="NT_sf"/>
</dbReference>
<evidence type="ECO:0000313" key="7">
    <source>
        <dbReference type="Proteomes" id="UP001497444"/>
    </source>
</evidence>
<dbReference type="Pfam" id="PF13328">
    <property type="entry name" value="HD_4"/>
    <property type="match status" value="1"/>
</dbReference>
<name>A0ABP0X6V3_9BRYO</name>
<dbReference type="Gene3D" id="1.10.3210.10">
    <property type="entry name" value="Hypothetical protein af1432"/>
    <property type="match status" value="1"/>
</dbReference>
<evidence type="ECO:0000256" key="4">
    <source>
        <dbReference type="ARBA" id="ARBA00023134"/>
    </source>
</evidence>
<evidence type="ECO:0000256" key="3">
    <source>
        <dbReference type="ARBA" id="ARBA00023016"/>
    </source>
</evidence>
<evidence type="ECO:0000256" key="2">
    <source>
        <dbReference type="ARBA" id="ARBA00013251"/>
    </source>
</evidence>
<dbReference type="CDD" id="cd00077">
    <property type="entry name" value="HDc"/>
    <property type="match status" value="1"/>
</dbReference>
<dbReference type="Proteomes" id="UP001497444">
    <property type="component" value="Chromosome 5"/>
</dbReference>
<dbReference type="SUPFAM" id="SSF81301">
    <property type="entry name" value="Nucleotidyltransferase"/>
    <property type="match status" value="1"/>
</dbReference>
<dbReference type="SMART" id="SM00471">
    <property type="entry name" value="HDc"/>
    <property type="match status" value="1"/>
</dbReference>
<sequence length="755" mass="83994">MSTAWHAVRSTWSHGEASERASFCGIVLVQRSSAEAAAERVLCVLQLELARRCLGGIHMVVSMAIYSSSPPTTWHIQNATSNKTAMATKDMDLHTPPHAHHQSSKSLLQGGGGGAGLSIMFSTTNNMRRRKYAFSSDDSGSPFATSCVVGFEMRNTDAAREKVLQLVEEFNGLSTSSSSTPSHAAAAVEVCDSKLRLLPPSSATTKLLLLESAQAQHRVFCDPCVVKAYRLAEDSHKGQFRRNGDLYLTHCVETALILATTGAGSAVVAAGLLHDAVDDSNLSPQLLRGAMGDDVADMVLGVSRLSEFSQLARDNKTVCDPLEADRLRTMILSMVDVRVVLIKLADRLHNMRTLGALSFRKQLQIANETLEIFAPLANRLGVWSWKAELEDLCFKHLKPDEHKELATRLFSCCREGIVMCSIHQLDEALRSHGVQFTDLSGRPKNLYSIYKKMTRKGRSIEEIFDVRGLRLIVQDEKSCYDALGIVHKLWLHIPGTCKDYIIMPKPNGYQSLHTVVRGDDGYPLEVQIRTVAMHHQAEFGLAAHWRYKEDNSKHSAFILERVEWARWVLTWHSEILDTKMRLSPLRADLRPPCPFPTHTSDCPYASVCYGPQLSVIEPLLIIKVENENMVVQELPPGSTVADLVSTRRSDMDSLAVSSRRLSRREPRVKVNHQFINTFQQKLRMGDLVEITMVVVCGDTSQPSPICSTSAKDQPCGKIALEFQREHLKRMYLDGGDCSEETRRPLEKRPSVAGLI</sequence>
<reference evidence="6" key="1">
    <citation type="submission" date="2024-02" db="EMBL/GenBank/DDBJ databases">
        <authorList>
            <consortium name="ELIXIR-Norway"/>
            <consortium name="Elixir Norway"/>
        </authorList>
    </citation>
    <scope>NUCLEOTIDE SEQUENCE</scope>
</reference>
<evidence type="ECO:0000256" key="1">
    <source>
        <dbReference type="ARBA" id="ARBA00007476"/>
    </source>
</evidence>
<dbReference type="InterPro" id="IPR003607">
    <property type="entry name" value="HD/PDEase_dom"/>
</dbReference>
<comment type="similarity">
    <text evidence="1">Belongs to the RelA/SpoT family.</text>
</comment>
<keyword evidence="4" id="KW-0342">GTP-binding</keyword>
<evidence type="ECO:0000259" key="5">
    <source>
        <dbReference type="PROSITE" id="PS51831"/>
    </source>
</evidence>
<dbReference type="CDD" id="cd05399">
    <property type="entry name" value="NT_Rel-Spo_like"/>
    <property type="match status" value="1"/>
</dbReference>
<evidence type="ECO:0000313" key="6">
    <source>
        <dbReference type="EMBL" id="CAK9273568.1"/>
    </source>
</evidence>
<accession>A0ABP0X6V3</accession>
<dbReference type="SMART" id="SM00954">
    <property type="entry name" value="RelA_SpoT"/>
    <property type="match status" value="1"/>
</dbReference>
<dbReference type="EMBL" id="OZ020100">
    <property type="protein sequence ID" value="CAK9273568.1"/>
    <property type="molecule type" value="Genomic_DNA"/>
</dbReference>
<dbReference type="PANTHER" id="PTHR21262">
    <property type="entry name" value="GUANOSINE-3',5'-BIS DIPHOSPHATE 3'-PYROPHOSPHOHYDROLASE"/>
    <property type="match status" value="1"/>
</dbReference>
<dbReference type="Pfam" id="PF04607">
    <property type="entry name" value="RelA_SpoT"/>
    <property type="match status" value="1"/>
</dbReference>
<keyword evidence="4" id="KW-0547">Nucleotide-binding</keyword>
<keyword evidence="7" id="KW-1185">Reference proteome</keyword>
<dbReference type="SUPFAM" id="SSF109604">
    <property type="entry name" value="HD-domain/PDEase-like"/>
    <property type="match status" value="1"/>
</dbReference>
<protein>
    <recommendedName>
        <fullName evidence="2">GTP diphosphokinase</fullName>
        <ecNumber evidence="2">2.7.6.5</ecNumber>
    </recommendedName>
</protein>